<evidence type="ECO:0000313" key="2">
    <source>
        <dbReference type="EMBL" id="VEL40516.1"/>
    </source>
</evidence>
<evidence type="ECO:0000313" key="3">
    <source>
        <dbReference type="Proteomes" id="UP000784294"/>
    </source>
</evidence>
<gene>
    <name evidence="2" type="ORF">PXEA_LOCUS33956</name>
</gene>
<comment type="caution">
    <text evidence="2">The sequence shown here is derived from an EMBL/GenBank/DDBJ whole genome shotgun (WGS) entry which is preliminary data.</text>
</comment>
<sequence length="81" mass="8626">MADLSTRRFSRGACRVPRASCQDGERHGLMAVGPEPLCDWSRMCELPVPIGEQSVGSSDWPARGEPRVVGAGQSNSACTPP</sequence>
<feature type="non-terminal residue" evidence="2">
    <location>
        <position position="81"/>
    </location>
</feature>
<dbReference type="EMBL" id="CAAALY010265224">
    <property type="protein sequence ID" value="VEL40516.1"/>
    <property type="molecule type" value="Genomic_DNA"/>
</dbReference>
<dbReference type="Proteomes" id="UP000784294">
    <property type="component" value="Unassembled WGS sequence"/>
</dbReference>
<accession>A0A3S5AY10</accession>
<dbReference type="AlphaFoldDB" id="A0A3S5AY10"/>
<reference evidence="2" key="1">
    <citation type="submission" date="2018-11" db="EMBL/GenBank/DDBJ databases">
        <authorList>
            <consortium name="Pathogen Informatics"/>
        </authorList>
    </citation>
    <scope>NUCLEOTIDE SEQUENCE</scope>
</reference>
<protein>
    <submittedName>
        <fullName evidence="2">Uncharacterized protein</fullName>
    </submittedName>
</protein>
<name>A0A3S5AY10_9PLAT</name>
<feature type="compositionally biased region" description="Polar residues" evidence="1">
    <location>
        <begin position="72"/>
        <end position="81"/>
    </location>
</feature>
<proteinExistence type="predicted"/>
<feature type="region of interest" description="Disordered" evidence="1">
    <location>
        <begin position="51"/>
        <end position="81"/>
    </location>
</feature>
<organism evidence="2 3">
    <name type="scientific">Protopolystoma xenopodis</name>
    <dbReference type="NCBI Taxonomy" id="117903"/>
    <lineage>
        <taxon>Eukaryota</taxon>
        <taxon>Metazoa</taxon>
        <taxon>Spiralia</taxon>
        <taxon>Lophotrochozoa</taxon>
        <taxon>Platyhelminthes</taxon>
        <taxon>Monogenea</taxon>
        <taxon>Polyopisthocotylea</taxon>
        <taxon>Polystomatidea</taxon>
        <taxon>Polystomatidae</taxon>
        <taxon>Protopolystoma</taxon>
    </lineage>
</organism>
<evidence type="ECO:0000256" key="1">
    <source>
        <dbReference type="SAM" id="MobiDB-lite"/>
    </source>
</evidence>
<keyword evidence="3" id="KW-1185">Reference proteome</keyword>